<evidence type="ECO:0000256" key="12">
    <source>
        <dbReference type="SAM" id="MobiDB-lite"/>
    </source>
</evidence>
<reference evidence="14" key="2">
    <citation type="submission" date="2025-08" db="UniProtKB">
        <authorList>
            <consortium name="Ensembl"/>
        </authorList>
    </citation>
    <scope>IDENTIFICATION</scope>
</reference>
<dbReference type="HOGENOM" id="CLU_320271_0_0_1"/>
<reference evidence="14" key="3">
    <citation type="submission" date="2025-09" db="UniProtKB">
        <authorList>
            <consortium name="Ensembl"/>
        </authorList>
    </citation>
    <scope>IDENTIFICATION</scope>
</reference>
<keyword evidence="15" id="KW-1185">Reference proteome</keyword>
<dbReference type="Pfam" id="PF00069">
    <property type="entry name" value="Pkinase"/>
    <property type="match status" value="1"/>
</dbReference>
<evidence type="ECO:0000256" key="11">
    <source>
        <dbReference type="ARBA" id="ARBA00048312"/>
    </source>
</evidence>
<evidence type="ECO:0000256" key="5">
    <source>
        <dbReference type="ARBA" id="ARBA00022679"/>
    </source>
</evidence>
<evidence type="ECO:0000256" key="10">
    <source>
        <dbReference type="ARBA" id="ARBA00047592"/>
    </source>
</evidence>
<keyword evidence="4" id="KW-0597">Phosphoprotein</keyword>
<feature type="domain" description="Protein kinase" evidence="13">
    <location>
        <begin position="43"/>
        <end position="362"/>
    </location>
</feature>
<keyword evidence="7" id="KW-0418">Kinase</keyword>
<feature type="compositionally biased region" description="Basic and acidic residues" evidence="12">
    <location>
        <begin position="522"/>
        <end position="539"/>
    </location>
</feature>
<keyword evidence="3" id="KW-0723">Serine/threonine-protein kinase</keyword>
<feature type="region of interest" description="Disordered" evidence="12">
    <location>
        <begin position="514"/>
        <end position="539"/>
    </location>
</feature>
<comment type="catalytic activity">
    <reaction evidence="10">
        <text>L-threonyl-[protein] + ATP = O-phospho-L-threonyl-[protein] + ADP + H(+)</text>
        <dbReference type="Rhea" id="RHEA:46608"/>
        <dbReference type="Rhea" id="RHEA-COMP:11060"/>
        <dbReference type="Rhea" id="RHEA-COMP:11605"/>
        <dbReference type="ChEBI" id="CHEBI:15378"/>
        <dbReference type="ChEBI" id="CHEBI:30013"/>
        <dbReference type="ChEBI" id="CHEBI:30616"/>
        <dbReference type="ChEBI" id="CHEBI:61977"/>
        <dbReference type="ChEBI" id="CHEBI:456216"/>
        <dbReference type="EC" id="2.7.11.24"/>
    </reaction>
</comment>
<evidence type="ECO:0000256" key="1">
    <source>
        <dbReference type="ARBA" id="ARBA00008832"/>
    </source>
</evidence>
<evidence type="ECO:0000256" key="3">
    <source>
        <dbReference type="ARBA" id="ARBA00022527"/>
    </source>
</evidence>
<proteinExistence type="inferred from homology"/>
<dbReference type="GO" id="GO:0004707">
    <property type="term" value="F:MAP kinase activity"/>
    <property type="evidence" value="ECO:0007669"/>
    <property type="project" value="UniProtKB-EC"/>
</dbReference>
<dbReference type="InterPro" id="IPR008350">
    <property type="entry name" value="MAPK_ERK3/4"/>
</dbReference>
<dbReference type="InterPro" id="IPR008266">
    <property type="entry name" value="Tyr_kinase_AS"/>
</dbReference>
<dbReference type="FunFam" id="3.30.200.20:FF:000281">
    <property type="entry name" value="Mitogen-activated protein kinase 4"/>
    <property type="match status" value="1"/>
</dbReference>
<feature type="compositionally biased region" description="Basic residues" evidence="12">
    <location>
        <begin position="644"/>
        <end position="667"/>
    </location>
</feature>
<dbReference type="Proteomes" id="UP000007875">
    <property type="component" value="Unassembled WGS sequence"/>
</dbReference>
<protein>
    <recommendedName>
        <fullName evidence="2">mitogen-activated protein kinase</fullName>
        <ecNumber evidence="2">2.7.11.24</ecNumber>
    </recommendedName>
</protein>
<dbReference type="STRING" id="51511.ENSCSAVP00000019887"/>
<evidence type="ECO:0000313" key="15">
    <source>
        <dbReference type="Proteomes" id="UP000007875"/>
    </source>
</evidence>
<dbReference type="InParanoid" id="H2ZQM1"/>
<dbReference type="PROSITE" id="PS50011">
    <property type="entry name" value="PROTEIN_KINASE_DOM"/>
    <property type="match status" value="1"/>
</dbReference>
<accession>H2ZQM1</accession>
<dbReference type="FunFam" id="1.10.510.10:FF:000624">
    <property type="entry name" value="Mitogen-activated protein kinase"/>
    <property type="match status" value="1"/>
</dbReference>
<dbReference type="OMA" id="SARCHQR"/>
<dbReference type="PROSITE" id="PS00109">
    <property type="entry name" value="PROTEIN_KINASE_TYR"/>
    <property type="match status" value="1"/>
</dbReference>
<evidence type="ECO:0000256" key="6">
    <source>
        <dbReference type="ARBA" id="ARBA00022741"/>
    </source>
</evidence>
<keyword evidence="8" id="KW-0067">ATP-binding</keyword>
<dbReference type="AlphaFoldDB" id="H2ZQM1"/>
<evidence type="ECO:0000256" key="4">
    <source>
        <dbReference type="ARBA" id="ARBA00022553"/>
    </source>
</evidence>
<feature type="region of interest" description="Disordered" evidence="12">
    <location>
        <begin position="1"/>
        <end position="24"/>
    </location>
</feature>
<reference evidence="15" key="1">
    <citation type="submission" date="2003-08" db="EMBL/GenBank/DDBJ databases">
        <authorList>
            <person name="Birren B."/>
            <person name="Nusbaum C."/>
            <person name="Abebe A."/>
            <person name="Abouelleil A."/>
            <person name="Adekoya E."/>
            <person name="Ait-zahra M."/>
            <person name="Allen N."/>
            <person name="Allen T."/>
            <person name="An P."/>
            <person name="Anderson M."/>
            <person name="Anderson S."/>
            <person name="Arachchi H."/>
            <person name="Armbruster J."/>
            <person name="Bachantsang P."/>
            <person name="Baldwin J."/>
            <person name="Barry A."/>
            <person name="Bayul T."/>
            <person name="Blitshsteyn B."/>
            <person name="Bloom T."/>
            <person name="Blye J."/>
            <person name="Boguslavskiy L."/>
            <person name="Borowsky M."/>
            <person name="Boukhgalter B."/>
            <person name="Brunache A."/>
            <person name="Butler J."/>
            <person name="Calixte N."/>
            <person name="Calvo S."/>
            <person name="Camarata J."/>
            <person name="Campo K."/>
            <person name="Chang J."/>
            <person name="Cheshatsang Y."/>
            <person name="Citroen M."/>
            <person name="Collymore A."/>
            <person name="Considine T."/>
            <person name="Cook A."/>
            <person name="Cooke P."/>
            <person name="Corum B."/>
            <person name="Cuomo C."/>
            <person name="David R."/>
            <person name="Dawoe T."/>
            <person name="Degray S."/>
            <person name="Dodge S."/>
            <person name="Dooley K."/>
            <person name="Dorje P."/>
            <person name="Dorjee K."/>
            <person name="Dorris L."/>
            <person name="Duffey N."/>
            <person name="Dupes A."/>
            <person name="Elkins T."/>
            <person name="Engels R."/>
            <person name="Erickson J."/>
            <person name="Farina A."/>
            <person name="Faro S."/>
            <person name="Ferreira P."/>
            <person name="Fischer H."/>
            <person name="Fitzgerald M."/>
            <person name="Foley K."/>
            <person name="Gage D."/>
            <person name="Galagan J."/>
            <person name="Gearin G."/>
            <person name="Gnerre S."/>
            <person name="Gnirke A."/>
            <person name="Goyette A."/>
            <person name="Graham J."/>
            <person name="Grandbois E."/>
            <person name="Gyaltsen K."/>
            <person name="Hafez N."/>
            <person name="Hagopian D."/>
            <person name="Hagos B."/>
            <person name="Hall J."/>
            <person name="Hatcher B."/>
            <person name="Heller A."/>
            <person name="Higgins H."/>
            <person name="Honan T."/>
            <person name="Horn A."/>
            <person name="Houde N."/>
            <person name="Hughes L."/>
            <person name="Hulme W."/>
            <person name="Husby E."/>
            <person name="Iliev I."/>
            <person name="Jaffe D."/>
            <person name="Jones C."/>
            <person name="Kamal M."/>
            <person name="Kamat A."/>
            <person name="Kamvysselis M."/>
            <person name="Karlsson E."/>
            <person name="Kells C."/>
            <person name="Kieu A."/>
            <person name="Kisner P."/>
            <person name="Kodira C."/>
            <person name="Kulbokas E."/>
            <person name="Labutti K."/>
            <person name="Lama D."/>
            <person name="Landers T."/>
            <person name="Leger J."/>
            <person name="Levine S."/>
            <person name="Lewis D."/>
            <person name="Lewis T."/>
            <person name="Lindblad-toh K."/>
            <person name="Liu X."/>
            <person name="Lokyitsang T."/>
            <person name="Lokyitsang Y."/>
            <person name="Lucien O."/>
            <person name="Lui A."/>
            <person name="Ma L.J."/>
            <person name="Mabbitt R."/>
            <person name="Macdonald J."/>
            <person name="Maclean C."/>
            <person name="Major J."/>
            <person name="Manning J."/>
            <person name="Marabella R."/>
            <person name="Maru K."/>
            <person name="Matthews C."/>
            <person name="Mauceli E."/>
            <person name="Mccarthy M."/>
            <person name="Mcdonough S."/>
            <person name="Mcghee T."/>
            <person name="Meldrim J."/>
            <person name="Meneus L."/>
            <person name="Mesirov J."/>
            <person name="Mihalev A."/>
            <person name="Mihova T."/>
            <person name="Mikkelsen T."/>
            <person name="Mlenga V."/>
            <person name="Moru K."/>
            <person name="Mozes J."/>
            <person name="Mulrain L."/>
            <person name="Munson G."/>
            <person name="Naylor J."/>
            <person name="Newes C."/>
            <person name="Nguyen C."/>
            <person name="Nguyen N."/>
            <person name="Nguyen T."/>
            <person name="Nicol R."/>
            <person name="Nielsen C."/>
            <person name="Nizzari M."/>
            <person name="Norbu C."/>
            <person name="Norbu N."/>
            <person name="O'donnell P."/>
            <person name="Okoawo O."/>
            <person name="O'leary S."/>
            <person name="Omotosho B."/>
            <person name="O'neill K."/>
            <person name="Osman S."/>
            <person name="Parker S."/>
            <person name="Perrin D."/>
            <person name="Phunkhang P."/>
            <person name="Piqani B."/>
            <person name="Purcell S."/>
            <person name="Rachupka T."/>
            <person name="Ramasamy U."/>
            <person name="Rameau R."/>
            <person name="Ray V."/>
            <person name="Raymond C."/>
            <person name="Retta R."/>
            <person name="Richardson S."/>
            <person name="Rise C."/>
            <person name="Rodriguez J."/>
            <person name="Rogers J."/>
            <person name="Rogov P."/>
            <person name="Rutman M."/>
            <person name="Schupbach R."/>
            <person name="Seaman C."/>
            <person name="Settipalli S."/>
            <person name="Sharpe T."/>
            <person name="Sheridan J."/>
            <person name="Sherpa N."/>
            <person name="Shi J."/>
            <person name="Smirnov S."/>
            <person name="Smith C."/>
            <person name="Sougnez C."/>
            <person name="Spencer B."/>
            <person name="Stalker J."/>
            <person name="Stange-thomann N."/>
            <person name="Stavropoulos S."/>
            <person name="Stetson K."/>
            <person name="Stone C."/>
            <person name="Stone S."/>
            <person name="Stubbs M."/>
            <person name="Talamas J."/>
            <person name="Tchuinga P."/>
            <person name="Tenzing P."/>
            <person name="Tesfaye S."/>
            <person name="Theodore J."/>
            <person name="Thoulutsang Y."/>
            <person name="Topham K."/>
            <person name="Towey S."/>
            <person name="Tsamla T."/>
            <person name="Tsomo N."/>
            <person name="Vallee D."/>
            <person name="Vassiliev H."/>
            <person name="Venkataraman V."/>
            <person name="Vinson J."/>
            <person name="Vo A."/>
            <person name="Wade C."/>
            <person name="Wang S."/>
            <person name="Wangchuk T."/>
            <person name="Wangdi T."/>
            <person name="Whittaker C."/>
            <person name="Wilkinson J."/>
            <person name="Wu Y."/>
            <person name="Wyman D."/>
            <person name="Yadav S."/>
            <person name="Yang S."/>
            <person name="Yang X."/>
            <person name="Yeager S."/>
            <person name="Yee E."/>
            <person name="Young G."/>
            <person name="Zainoun J."/>
            <person name="Zembeck L."/>
            <person name="Zimmer A."/>
            <person name="Zody M."/>
            <person name="Lander E."/>
        </authorList>
    </citation>
    <scope>NUCLEOTIDE SEQUENCE [LARGE SCALE GENOMIC DNA]</scope>
</reference>
<dbReference type="Gene3D" id="3.30.200.20">
    <property type="entry name" value="Phosphorylase Kinase, domain 1"/>
    <property type="match status" value="1"/>
</dbReference>
<keyword evidence="5" id="KW-0808">Transferase</keyword>
<feature type="compositionally biased region" description="Basic and acidic residues" evidence="12">
    <location>
        <begin position="719"/>
        <end position="742"/>
    </location>
</feature>
<feature type="compositionally biased region" description="Low complexity" evidence="12">
    <location>
        <begin position="668"/>
        <end position="686"/>
    </location>
</feature>
<evidence type="ECO:0000256" key="9">
    <source>
        <dbReference type="ARBA" id="ARBA00023306"/>
    </source>
</evidence>
<comment type="similarity">
    <text evidence="1">Belongs to the protein kinase superfamily. CMGC Ser/Thr protein kinase family. MAP kinase subfamily.</text>
</comment>
<dbReference type="GO" id="GO:0005524">
    <property type="term" value="F:ATP binding"/>
    <property type="evidence" value="ECO:0007669"/>
    <property type="project" value="UniProtKB-KW"/>
</dbReference>
<keyword evidence="6" id="KW-0547">Nucleotide-binding</keyword>
<dbReference type="Gene3D" id="1.10.510.10">
    <property type="entry name" value="Transferase(Phosphotransferase) domain 1"/>
    <property type="match status" value="1"/>
</dbReference>
<feature type="region of interest" description="Disordered" evidence="12">
    <location>
        <begin position="575"/>
        <end position="748"/>
    </location>
</feature>
<sequence>MQDVDETTGAPSNDDEKPLSTADEQMCDPRLVTVDLNDISTRYRDICPLGCGSRALIFSAIDQQCRRRLAVKKVSLKQCTSSHTLKQLLREIRILRRMDHDNVVRIHHALASTNSRESSSPVNVTPNHLSTKTEVPLDSVYIGMELMDTDLRSVIEHNQLSPSYVKLFMYQLLRGLKYMHSANVIHRDLTPSNVFINIDTLMLKIGDFGISRILDSDYEHSGYLSMATTSTWYQSPEILLHPRHYDQYADMWAAGCIFAEMLSGKPLFPGSNAMEQIDTIVRSVALTTESWCSVTNPCCSNPNCCPSGEVYGVRGNGGIPSQPLRDMLPHTNRMAINLLSQLLTFSPKDRVSAVDALIHPYLDCYGMVNDEPSCLAPFRLEDELDGISLVEMQQMLWNETANICSVPSSESNAVETSTEECGLRQSLKGSVCANDSYKNLLALVHSSNPSNGNANNGGITISESEARTIACDFDYGVQINDGSVNRERMSIDFRPTTASAACFDPYKWDSRCGNTTQPQSAIKEEPAKSHPSDGHQEVVSDHGYHSSYCSSNLSHGKAHPHSLWSLSPDVSIDHDRASGHRASTPDLGRSNLAQPGLGFNHHSDFSRHSPTFSSEEKEHTEATTTSRRRHKDDVPRHHQSYGLHYHHHHHHHHGHHHHHKHHRHSSRHGSLSSASNSASHQQTSSNEADPSSARCHQRRCVVNDTVPEVSEEQGIDVGGSDRLRSKEGPERKSSSSDSDSKTARKKPCKFTTKLCRARAKALPSAGLEAPVSADSGYHEPSIISPLDSANKSGSIDAIPAKLERPKATRRVRTWSDGNRSKSGGFVSGMSFPVDWKKLIHTATCSDKSPFLHCQSVSILDRIGTFSGVKAVAASDVTGRDVSPSPPSKCSASGTPNFPRRRVECPF</sequence>
<keyword evidence="9" id="KW-0131">Cell cycle</keyword>
<dbReference type="InterPro" id="IPR000719">
    <property type="entry name" value="Prot_kinase_dom"/>
</dbReference>
<dbReference type="Ensembl" id="ENSCSAVT00000020100.1">
    <property type="protein sequence ID" value="ENSCSAVP00000019887.1"/>
    <property type="gene ID" value="ENSCSAVG00000011683.1"/>
</dbReference>
<dbReference type="SUPFAM" id="SSF56112">
    <property type="entry name" value="Protein kinase-like (PK-like)"/>
    <property type="match status" value="1"/>
</dbReference>
<comment type="catalytic activity">
    <reaction evidence="11">
        <text>L-seryl-[protein] + ATP = O-phospho-L-seryl-[protein] + ADP + H(+)</text>
        <dbReference type="Rhea" id="RHEA:17989"/>
        <dbReference type="Rhea" id="RHEA-COMP:9863"/>
        <dbReference type="Rhea" id="RHEA-COMP:11604"/>
        <dbReference type="ChEBI" id="CHEBI:15378"/>
        <dbReference type="ChEBI" id="CHEBI:29999"/>
        <dbReference type="ChEBI" id="CHEBI:30616"/>
        <dbReference type="ChEBI" id="CHEBI:83421"/>
        <dbReference type="ChEBI" id="CHEBI:456216"/>
        <dbReference type="EC" id="2.7.11.24"/>
    </reaction>
</comment>
<evidence type="ECO:0000313" key="14">
    <source>
        <dbReference type="Ensembl" id="ENSCSAVP00000019887.1"/>
    </source>
</evidence>
<evidence type="ECO:0000256" key="2">
    <source>
        <dbReference type="ARBA" id="ARBA00012411"/>
    </source>
</evidence>
<dbReference type="PRINTS" id="PR01771">
    <property type="entry name" value="ERK3ERK4MAPK"/>
</dbReference>
<feature type="region of interest" description="Disordered" evidence="12">
    <location>
        <begin position="875"/>
        <end position="897"/>
    </location>
</feature>
<dbReference type="PANTHER" id="PTHR24055">
    <property type="entry name" value="MITOGEN-ACTIVATED PROTEIN KINASE"/>
    <property type="match status" value="1"/>
</dbReference>
<dbReference type="EC" id="2.7.11.24" evidence="2"/>
<evidence type="ECO:0000259" key="13">
    <source>
        <dbReference type="PROSITE" id="PS50011"/>
    </source>
</evidence>
<organism evidence="14 15">
    <name type="scientific">Ciona savignyi</name>
    <name type="common">Pacific transparent sea squirt</name>
    <dbReference type="NCBI Taxonomy" id="51511"/>
    <lineage>
        <taxon>Eukaryota</taxon>
        <taxon>Metazoa</taxon>
        <taxon>Chordata</taxon>
        <taxon>Tunicata</taxon>
        <taxon>Ascidiacea</taxon>
        <taxon>Phlebobranchia</taxon>
        <taxon>Cionidae</taxon>
        <taxon>Ciona</taxon>
    </lineage>
</organism>
<evidence type="ECO:0000256" key="7">
    <source>
        <dbReference type="ARBA" id="ARBA00022777"/>
    </source>
</evidence>
<dbReference type="InterPro" id="IPR011009">
    <property type="entry name" value="Kinase-like_dom_sf"/>
</dbReference>
<dbReference type="GeneTree" id="ENSGT00940000159850"/>
<dbReference type="eggNOG" id="KOG0660">
    <property type="taxonomic scope" value="Eukaryota"/>
</dbReference>
<evidence type="ECO:0000256" key="8">
    <source>
        <dbReference type="ARBA" id="ARBA00022840"/>
    </source>
</evidence>
<name>H2ZQM1_CIOSA</name>
<dbReference type="InterPro" id="IPR050117">
    <property type="entry name" value="MAPK"/>
</dbReference>